<dbReference type="Proteomes" id="UP000001572">
    <property type="component" value="Chromosome"/>
</dbReference>
<reference evidence="3" key="1">
    <citation type="journal article" date="2016" name="Genome Announc.">
        <title>Complete genome sequence of Alkaliphilus metalliredigens strain QYMF, an alkaliphilic and metal-reducing bacterium isolated from borax-contaminated leachate ponds.</title>
        <authorList>
            <person name="Hwang C."/>
            <person name="Copeland A."/>
            <person name="Lucas S."/>
            <person name="Lapidus A."/>
            <person name="Barry K."/>
            <person name="Detter J.C."/>
            <person name="Glavina Del Rio T."/>
            <person name="Hammon N."/>
            <person name="Israni S."/>
            <person name="Dalin E."/>
            <person name="Tice H."/>
            <person name="Pitluck S."/>
            <person name="Chertkov O."/>
            <person name="Brettin T."/>
            <person name="Bruce D."/>
            <person name="Han C."/>
            <person name="Schmutz J."/>
            <person name="Larimer F."/>
            <person name="Land M.L."/>
            <person name="Hauser L."/>
            <person name="Kyrpides N."/>
            <person name="Mikhailova N."/>
            <person name="Ye Q."/>
            <person name="Zhou J."/>
            <person name="Richardson P."/>
            <person name="Fields M.W."/>
        </authorList>
    </citation>
    <scope>NUCLEOTIDE SEQUENCE [LARGE SCALE GENOMIC DNA]</scope>
    <source>
        <strain evidence="3">QYMF</strain>
    </source>
</reference>
<dbReference type="PROSITE" id="PS51257">
    <property type="entry name" value="PROKAR_LIPOPROTEIN"/>
    <property type="match status" value="1"/>
</dbReference>
<gene>
    <name evidence="2" type="ordered locus">Amet_3632</name>
</gene>
<organism evidence="2 3">
    <name type="scientific">Alkaliphilus metalliredigens (strain QYMF)</name>
    <dbReference type="NCBI Taxonomy" id="293826"/>
    <lineage>
        <taxon>Bacteria</taxon>
        <taxon>Bacillati</taxon>
        <taxon>Bacillota</taxon>
        <taxon>Clostridia</taxon>
        <taxon>Peptostreptococcales</taxon>
        <taxon>Natronincolaceae</taxon>
        <taxon>Alkaliphilus</taxon>
    </lineage>
</organism>
<keyword evidence="3" id="KW-1185">Reference proteome</keyword>
<accession>A6TU86</accession>
<dbReference type="AlphaFoldDB" id="A6TU86"/>
<name>A6TU86_ALKMQ</name>
<evidence type="ECO:0008006" key="4">
    <source>
        <dbReference type="Google" id="ProtNLM"/>
    </source>
</evidence>
<dbReference type="RefSeq" id="WP_012064714.1">
    <property type="nucleotide sequence ID" value="NC_009633.1"/>
</dbReference>
<protein>
    <recommendedName>
        <fullName evidence="4">Lipoprotein</fullName>
    </recommendedName>
</protein>
<dbReference type="STRING" id="293826.Amet_3632"/>
<feature type="chain" id="PRO_5039592569" description="Lipoprotein" evidence="1">
    <location>
        <begin position="23"/>
        <end position="192"/>
    </location>
</feature>
<evidence type="ECO:0000313" key="2">
    <source>
        <dbReference type="EMBL" id="ABR49754.1"/>
    </source>
</evidence>
<dbReference type="EMBL" id="CP000724">
    <property type="protein sequence ID" value="ABR49754.1"/>
    <property type="molecule type" value="Genomic_DNA"/>
</dbReference>
<sequence length="192" mass="22336">MKNVKVVMICIAFSSIFLGVTACQDKQENKISEALKAELVAFVEIMDENIERNELIYQNLSKEFIEVSQVLEAFFPEDEYIESIERLFDQITILENQGQMTKETEKIILQAYFMYQVGSIHQQKIIEKTLKKVTERQGKTRGLGYSVSIPTTHLKQYHLVEKELEDIQKKSIQEVVEYYEEIKGGLRMQLGN</sequence>
<dbReference type="KEGG" id="amt:Amet_3632"/>
<dbReference type="HOGENOM" id="CLU_1412562_0_0_9"/>
<keyword evidence="1" id="KW-0732">Signal</keyword>
<feature type="signal peptide" evidence="1">
    <location>
        <begin position="1"/>
        <end position="22"/>
    </location>
</feature>
<proteinExistence type="predicted"/>
<evidence type="ECO:0000256" key="1">
    <source>
        <dbReference type="SAM" id="SignalP"/>
    </source>
</evidence>
<evidence type="ECO:0000313" key="3">
    <source>
        <dbReference type="Proteomes" id="UP000001572"/>
    </source>
</evidence>